<dbReference type="PROSITE" id="PS51192">
    <property type="entry name" value="HELICASE_ATP_BIND_1"/>
    <property type="match status" value="1"/>
</dbReference>
<dbReference type="Gene3D" id="3.40.50.300">
    <property type="entry name" value="P-loop containing nucleotide triphosphate hydrolases"/>
    <property type="match status" value="1"/>
</dbReference>
<dbReference type="HOGENOM" id="CLU_001592_2_0_1"/>
<dbReference type="CDD" id="cd18793">
    <property type="entry name" value="SF2_C_SNF"/>
    <property type="match status" value="1"/>
</dbReference>
<name>S3CCD0_OPHP1</name>
<dbReference type="GO" id="GO:0005634">
    <property type="term" value="C:nucleus"/>
    <property type="evidence" value="ECO:0007669"/>
    <property type="project" value="TreeGrafter"/>
</dbReference>
<dbReference type="GO" id="GO:0006974">
    <property type="term" value="P:DNA damage response"/>
    <property type="evidence" value="ECO:0007669"/>
    <property type="project" value="TreeGrafter"/>
</dbReference>
<keyword evidence="5" id="KW-0862">Zinc</keyword>
<evidence type="ECO:0000256" key="7">
    <source>
        <dbReference type="PROSITE-ProRule" id="PRU00175"/>
    </source>
</evidence>
<gene>
    <name evidence="11" type="ORF">F503_07412</name>
</gene>
<dbReference type="Gene3D" id="3.40.50.10810">
    <property type="entry name" value="Tandem AAA-ATPase domain"/>
    <property type="match status" value="1"/>
</dbReference>
<feature type="compositionally biased region" description="Acidic residues" evidence="8">
    <location>
        <begin position="796"/>
        <end position="805"/>
    </location>
</feature>
<protein>
    <submittedName>
        <fullName evidence="11">Snf2 family helicase</fullName>
    </submittedName>
</protein>
<dbReference type="SMART" id="SM00184">
    <property type="entry name" value="RING"/>
    <property type="match status" value="1"/>
</dbReference>
<dbReference type="InterPro" id="IPR017907">
    <property type="entry name" value="Znf_RING_CS"/>
</dbReference>
<keyword evidence="4" id="KW-0378">Hydrolase</keyword>
<dbReference type="Proteomes" id="UP000016923">
    <property type="component" value="Unassembled WGS sequence"/>
</dbReference>
<keyword evidence="11" id="KW-0347">Helicase</keyword>
<evidence type="ECO:0000256" key="3">
    <source>
        <dbReference type="ARBA" id="ARBA00022771"/>
    </source>
</evidence>
<feature type="compositionally biased region" description="Polar residues" evidence="8">
    <location>
        <begin position="779"/>
        <end position="791"/>
    </location>
</feature>
<dbReference type="InterPro" id="IPR049730">
    <property type="entry name" value="SNF2/RAD54-like_C"/>
</dbReference>
<dbReference type="Pfam" id="PF13920">
    <property type="entry name" value="zf-C3HC4_3"/>
    <property type="match status" value="1"/>
</dbReference>
<dbReference type="Pfam" id="PF00271">
    <property type="entry name" value="Helicase_C"/>
    <property type="match status" value="1"/>
</dbReference>
<evidence type="ECO:0000256" key="4">
    <source>
        <dbReference type="ARBA" id="ARBA00022801"/>
    </source>
</evidence>
<evidence type="ECO:0000313" key="12">
    <source>
        <dbReference type="Proteomes" id="UP000016923"/>
    </source>
</evidence>
<dbReference type="InterPro" id="IPR001841">
    <property type="entry name" value="Znf_RING"/>
</dbReference>
<proteinExistence type="predicted"/>
<reference evidence="11 12" key="1">
    <citation type="journal article" date="2013" name="BMC Genomics">
        <title>The genome and transcriptome of the pine saprophyte Ophiostoma piceae, and a comparison with the bark beetle-associated pine pathogen Grosmannia clavigera.</title>
        <authorList>
            <person name="Haridas S."/>
            <person name="Wang Y."/>
            <person name="Lim L."/>
            <person name="Massoumi Alamouti S."/>
            <person name="Jackman S."/>
            <person name="Docking R."/>
            <person name="Robertson G."/>
            <person name="Birol I."/>
            <person name="Bohlmann J."/>
            <person name="Breuil C."/>
        </authorList>
    </citation>
    <scope>NUCLEOTIDE SEQUENCE [LARGE SCALE GENOMIC DNA]</scope>
    <source>
        <strain evidence="11 12">UAMH 11346</strain>
    </source>
</reference>
<dbReference type="InterPro" id="IPR000330">
    <property type="entry name" value="SNF2_N"/>
</dbReference>
<dbReference type="GO" id="GO:0061630">
    <property type="term" value="F:ubiquitin protein ligase activity"/>
    <property type="evidence" value="ECO:0007669"/>
    <property type="project" value="TreeGrafter"/>
</dbReference>
<dbReference type="InterPro" id="IPR038718">
    <property type="entry name" value="SNF2-like_sf"/>
</dbReference>
<dbReference type="InterPro" id="IPR059033">
    <property type="entry name" value="C144_05_dom"/>
</dbReference>
<feature type="region of interest" description="Disordered" evidence="8">
    <location>
        <begin position="776"/>
        <end position="813"/>
    </location>
</feature>
<evidence type="ECO:0000256" key="2">
    <source>
        <dbReference type="ARBA" id="ARBA00022741"/>
    </source>
</evidence>
<dbReference type="PROSITE" id="PS50089">
    <property type="entry name" value="ZF_RING_2"/>
    <property type="match status" value="1"/>
</dbReference>
<feature type="region of interest" description="Disordered" evidence="8">
    <location>
        <begin position="49"/>
        <end position="81"/>
    </location>
</feature>
<dbReference type="GO" id="GO:0004386">
    <property type="term" value="F:helicase activity"/>
    <property type="evidence" value="ECO:0007669"/>
    <property type="project" value="UniProtKB-KW"/>
</dbReference>
<dbReference type="SUPFAM" id="SSF57850">
    <property type="entry name" value="RING/U-box"/>
    <property type="match status" value="1"/>
</dbReference>
<dbReference type="OMA" id="KAVFFCA"/>
<dbReference type="GO" id="GO:0005524">
    <property type="term" value="F:ATP binding"/>
    <property type="evidence" value="ECO:0007669"/>
    <property type="project" value="InterPro"/>
</dbReference>
<feature type="domain" description="RING-type" evidence="9">
    <location>
        <begin position="1199"/>
        <end position="1237"/>
    </location>
</feature>
<dbReference type="InterPro" id="IPR014001">
    <property type="entry name" value="Helicase_ATP-bd"/>
</dbReference>
<dbReference type="VEuPathDB" id="FungiDB:F503_07412"/>
<dbReference type="EMBL" id="KE148147">
    <property type="protein sequence ID" value="EPE09636.1"/>
    <property type="molecule type" value="Genomic_DNA"/>
</dbReference>
<accession>S3CCD0</accession>
<evidence type="ECO:0000256" key="1">
    <source>
        <dbReference type="ARBA" id="ARBA00022723"/>
    </source>
</evidence>
<dbReference type="PANTHER" id="PTHR45865">
    <property type="entry name" value="E3 UBIQUITIN-PROTEIN LIGASE SHPRH FAMILY MEMBER"/>
    <property type="match status" value="1"/>
</dbReference>
<dbReference type="eggNOG" id="KOG0298">
    <property type="taxonomic scope" value="Eukaryota"/>
</dbReference>
<dbReference type="Pfam" id="PF00176">
    <property type="entry name" value="SNF2-rel_dom"/>
    <property type="match status" value="1"/>
</dbReference>
<dbReference type="PANTHER" id="PTHR45865:SF1">
    <property type="entry name" value="E3 UBIQUITIN-PROTEIN LIGASE SHPRH"/>
    <property type="match status" value="1"/>
</dbReference>
<dbReference type="STRING" id="1262450.S3CCD0"/>
<dbReference type="GO" id="GO:0008270">
    <property type="term" value="F:zinc ion binding"/>
    <property type="evidence" value="ECO:0007669"/>
    <property type="project" value="UniProtKB-KW"/>
</dbReference>
<evidence type="ECO:0000313" key="11">
    <source>
        <dbReference type="EMBL" id="EPE09636.1"/>
    </source>
</evidence>
<dbReference type="Pfam" id="PF26021">
    <property type="entry name" value="Ferritin_C144_05"/>
    <property type="match status" value="1"/>
</dbReference>
<dbReference type="InterPro" id="IPR013083">
    <property type="entry name" value="Znf_RING/FYVE/PHD"/>
</dbReference>
<feature type="domain" description="Helicase ATP-binding" evidence="10">
    <location>
        <begin position="376"/>
        <end position="575"/>
    </location>
</feature>
<dbReference type="GO" id="GO:0000209">
    <property type="term" value="P:protein polyubiquitination"/>
    <property type="evidence" value="ECO:0007669"/>
    <property type="project" value="TreeGrafter"/>
</dbReference>
<organism evidence="11 12">
    <name type="scientific">Ophiostoma piceae (strain UAMH 11346)</name>
    <name type="common">Sap stain fungus</name>
    <dbReference type="NCBI Taxonomy" id="1262450"/>
    <lineage>
        <taxon>Eukaryota</taxon>
        <taxon>Fungi</taxon>
        <taxon>Dikarya</taxon>
        <taxon>Ascomycota</taxon>
        <taxon>Pezizomycotina</taxon>
        <taxon>Sordariomycetes</taxon>
        <taxon>Sordariomycetidae</taxon>
        <taxon>Ophiostomatales</taxon>
        <taxon>Ophiostomataceae</taxon>
        <taxon>Ophiostoma</taxon>
    </lineage>
</organism>
<dbReference type="SUPFAM" id="SSF52540">
    <property type="entry name" value="P-loop containing nucleoside triphosphate hydrolases"/>
    <property type="match status" value="2"/>
</dbReference>
<evidence type="ECO:0000259" key="9">
    <source>
        <dbReference type="PROSITE" id="PS50089"/>
    </source>
</evidence>
<sequence>MAAHTDSTGAALLQRNPGQATAHAAPPSTGPWTNAHYFNVIGNLISFDQPLPSRSGHPDGDGSTSSPRPPNRPRRLSASSANESSDFVVLSRATIFDRKALLDDAKSHAQHQSLKRYPTNKYFSLALNSESGIDLVAAAPLKSGIKVSSKQAFGSRPISDEEKYLVAVHKKTFHNTDSHIQVRTFATVEYDTTSSSNTNGLGVTLALELELRWVIHPQLRGLSIQERTLRDSVVSRYFPEMGRSGGPHGKYRTSGTGQAPQAFYEAAHVTNKDDDEPDDLHVPGLTADLFPFQRRAVKWLLKREGVCWSSLNTDDHGTSDVLRSIIPYTAPADSALTSHFVAKKDIDGNTFFISGLLGAVTRDPYSFQQANDDACRGGILSEEMGLGKTVEMISLILLHPPPPIATLNLAHIENPKLGGTLIIAPSALKTQWVDEIRRHAPHLKVLVYNGMTKSCGSKAMEESVVEQFCTNDVVIATYTDLRSEIYFATSPPARNMRKRKLESDAEERYRPRSPLVQLSWWRVCLDEAQEIENGVSNVAALAHLIPRFNSWGVTGTPVKDNINDLWALLMFIRYQPYGTIQDIWKELVSNHRALFKTIFGRVALRHTKRLVRDELTIPPQKRFIIKMPFTAVEEQYYEGFFERLAHSCMLNTDGSPISDSWSPDDPGMLSTMQNSLSRLRMACLHPDLDGSQFKPMQQGNKVAPMRTVVEVLDAMIEQSEGALAVDYRALLSHKLKRGQLLENSPRAKEALAIWQDILEKCKVLVKDAREKVKIETQRASEANKASTSIARSNQDSENEDDDDQDNTTGGKLGDAQRELRYSLEILHKAEFFCANGYFQVKSNEEWTKPDSDEFKELEKKEVESYERAKLIRREILSESLTKATSFMEDLQGKAASQGFVEIPECQFAQPAGIESRRTGEELDRLALVLSNQAAQMDEWREALVQMLLKDLVDNDEEKDEAGKTVEITGDEYEDSTKVQDEIQVYITILKAGISDRKFLLTGVTRSILAFNEEYQAQRMAKNGEGPAPELTLKVFEERKLSISPPIEDGGGEPDLVRSLRACVVDLRESSTRLRDQQAAGGSSLNSVTSQRAAMELSCVEKQLKSVQREQTRQLKVVTDLEKELNKVRSSLNSRIAYYRQLQIVSDMVALYEGPKDDQTIDAMVREEQKLAQKLALAESKHRYLIHLKEIDSTEESHMCVICQSSFSVGVLTICGHQFCKECMNFWFAAHHNCPLCKRQLSRDNLHDITFKPRELKVVDDHSAHARQTTSNGQPSNSDGVASTNEPQIYEAFGKDKVAEIMDIDLPGQSFTTKVDTLVRHILWLRVSDPGAKSIVFSQYTPFLSILAAALDHYNISYTSYTERNGIDRFRTDPNVECFLLHARAHSSGLNLVVASHVLLCEPLLNTAIELQAIARVHRIGQMHKTTVWLFIIEGTVEESVHELSVERRMAHIGKQRQQLADADMHGNAKGKGKEKVIDLTSEASDEEMLDDRLELANSMELEQTKVKRLFGKDRSLGEEVDKNDLWMCLFGNRQQRDKTNDERLLMDTEFRRHLAANAAEERLEGGHFDNYA</sequence>
<dbReference type="PROSITE" id="PS00518">
    <property type="entry name" value="ZF_RING_1"/>
    <property type="match status" value="1"/>
</dbReference>
<evidence type="ECO:0000259" key="10">
    <source>
        <dbReference type="PROSITE" id="PS51192"/>
    </source>
</evidence>
<feature type="compositionally biased region" description="Polar residues" evidence="8">
    <location>
        <begin position="1265"/>
        <end position="1282"/>
    </location>
</feature>
<keyword evidence="3 7" id="KW-0863">Zinc-finger</keyword>
<dbReference type="InterPro" id="IPR052583">
    <property type="entry name" value="ATP-helicase/E3_Ub-Ligase"/>
</dbReference>
<feature type="region of interest" description="Disordered" evidence="8">
    <location>
        <begin position="1261"/>
        <end position="1282"/>
    </location>
</feature>
<dbReference type="InterPro" id="IPR001650">
    <property type="entry name" value="Helicase_C-like"/>
</dbReference>
<evidence type="ECO:0000256" key="5">
    <source>
        <dbReference type="ARBA" id="ARBA00022833"/>
    </source>
</evidence>
<dbReference type="SMART" id="SM00487">
    <property type="entry name" value="DEXDc"/>
    <property type="match status" value="1"/>
</dbReference>
<keyword evidence="2" id="KW-0547">Nucleotide-binding</keyword>
<dbReference type="Gene3D" id="3.30.40.10">
    <property type="entry name" value="Zinc/RING finger domain, C3HC4 (zinc finger)"/>
    <property type="match status" value="1"/>
</dbReference>
<dbReference type="GO" id="GO:0016787">
    <property type="term" value="F:hydrolase activity"/>
    <property type="evidence" value="ECO:0007669"/>
    <property type="project" value="UniProtKB-KW"/>
</dbReference>
<evidence type="ECO:0000256" key="6">
    <source>
        <dbReference type="ARBA" id="ARBA00022840"/>
    </source>
</evidence>
<dbReference type="InterPro" id="IPR027417">
    <property type="entry name" value="P-loop_NTPase"/>
</dbReference>
<keyword evidence="1" id="KW-0479">Metal-binding</keyword>
<keyword evidence="6" id="KW-0067">ATP-binding</keyword>
<dbReference type="CDD" id="cd18070">
    <property type="entry name" value="DEXQc_SHPRH"/>
    <property type="match status" value="1"/>
</dbReference>
<keyword evidence="12" id="KW-1185">Reference proteome</keyword>
<evidence type="ECO:0000256" key="8">
    <source>
        <dbReference type="SAM" id="MobiDB-lite"/>
    </source>
</evidence>
<dbReference type="OrthoDB" id="5330228at2759"/>